<feature type="compositionally biased region" description="Basic residues" evidence="1">
    <location>
        <begin position="97"/>
        <end position="106"/>
    </location>
</feature>
<dbReference type="AlphaFoldDB" id="A0AA88DP56"/>
<reference evidence="2" key="1">
    <citation type="submission" date="2023-07" db="EMBL/GenBank/DDBJ databases">
        <title>draft genome sequence of fig (Ficus carica).</title>
        <authorList>
            <person name="Takahashi T."/>
            <person name="Nishimura K."/>
        </authorList>
    </citation>
    <scope>NUCLEOTIDE SEQUENCE</scope>
</reference>
<proteinExistence type="predicted"/>
<dbReference type="EMBL" id="BTGU01000082">
    <property type="protein sequence ID" value="GMN58916.1"/>
    <property type="molecule type" value="Genomic_DNA"/>
</dbReference>
<gene>
    <name evidence="2" type="ORF">TIFTF001_028014</name>
</gene>
<sequence length="156" mass="18124">MSRKLMCRVLKLLYNLNDNIEGNPTTAHHVSYRHKRNVQKDNSDATKTDSNDLRFGPQDDGFFDSDIGVVVGKGVKVAMDFLNTDKVIVCSCWKTKIKRKKMKKRKKNEDDEQEKEEEEGDEEKEIVKDEDDKGENDEVCVLSKPYMQMVIYIMIN</sequence>
<evidence type="ECO:0000313" key="3">
    <source>
        <dbReference type="Proteomes" id="UP001187192"/>
    </source>
</evidence>
<dbReference type="Proteomes" id="UP001187192">
    <property type="component" value="Unassembled WGS sequence"/>
</dbReference>
<evidence type="ECO:0000313" key="2">
    <source>
        <dbReference type="EMBL" id="GMN58916.1"/>
    </source>
</evidence>
<accession>A0AA88DP56</accession>
<comment type="caution">
    <text evidence="2">The sequence shown here is derived from an EMBL/GenBank/DDBJ whole genome shotgun (WGS) entry which is preliminary data.</text>
</comment>
<feature type="region of interest" description="Disordered" evidence="1">
    <location>
        <begin position="97"/>
        <end position="139"/>
    </location>
</feature>
<evidence type="ECO:0000256" key="1">
    <source>
        <dbReference type="SAM" id="MobiDB-lite"/>
    </source>
</evidence>
<protein>
    <submittedName>
        <fullName evidence="2">Uncharacterized protein</fullName>
    </submittedName>
</protein>
<keyword evidence="3" id="KW-1185">Reference proteome</keyword>
<name>A0AA88DP56_FICCA</name>
<organism evidence="2 3">
    <name type="scientific">Ficus carica</name>
    <name type="common">Common fig</name>
    <dbReference type="NCBI Taxonomy" id="3494"/>
    <lineage>
        <taxon>Eukaryota</taxon>
        <taxon>Viridiplantae</taxon>
        <taxon>Streptophyta</taxon>
        <taxon>Embryophyta</taxon>
        <taxon>Tracheophyta</taxon>
        <taxon>Spermatophyta</taxon>
        <taxon>Magnoliopsida</taxon>
        <taxon>eudicotyledons</taxon>
        <taxon>Gunneridae</taxon>
        <taxon>Pentapetalae</taxon>
        <taxon>rosids</taxon>
        <taxon>fabids</taxon>
        <taxon>Rosales</taxon>
        <taxon>Moraceae</taxon>
        <taxon>Ficeae</taxon>
        <taxon>Ficus</taxon>
    </lineage>
</organism>
<feature type="compositionally biased region" description="Acidic residues" evidence="1">
    <location>
        <begin position="110"/>
        <end position="124"/>
    </location>
</feature>